<feature type="region of interest" description="Disordered" evidence="1">
    <location>
        <begin position="42"/>
        <end position="73"/>
    </location>
</feature>
<organism evidence="2 3">
    <name type="scientific">Portunus trituberculatus</name>
    <name type="common">Swimming crab</name>
    <name type="synonym">Neptunus trituberculatus</name>
    <dbReference type="NCBI Taxonomy" id="210409"/>
    <lineage>
        <taxon>Eukaryota</taxon>
        <taxon>Metazoa</taxon>
        <taxon>Ecdysozoa</taxon>
        <taxon>Arthropoda</taxon>
        <taxon>Crustacea</taxon>
        <taxon>Multicrustacea</taxon>
        <taxon>Malacostraca</taxon>
        <taxon>Eumalacostraca</taxon>
        <taxon>Eucarida</taxon>
        <taxon>Decapoda</taxon>
        <taxon>Pleocyemata</taxon>
        <taxon>Brachyura</taxon>
        <taxon>Eubrachyura</taxon>
        <taxon>Portunoidea</taxon>
        <taxon>Portunidae</taxon>
        <taxon>Portuninae</taxon>
        <taxon>Portunus</taxon>
    </lineage>
</organism>
<reference evidence="2 3" key="1">
    <citation type="submission" date="2019-05" db="EMBL/GenBank/DDBJ databases">
        <title>Another draft genome of Portunus trituberculatus and its Hox gene families provides insights of decapod evolution.</title>
        <authorList>
            <person name="Jeong J.-H."/>
            <person name="Song I."/>
            <person name="Kim S."/>
            <person name="Choi T."/>
            <person name="Kim D."/>
            <person name="Ryu S."/>
            <person name="Kim W."/>
        </authorList>
    </citation>
    <scope>NUCLEOTIDE SEQUENCE [LARGE SCALE GENOMIC DNA]</scope>
    <source>
        <tissue evidence="2">Muscle</tissue>
    </source>
</reference>
<evidence type="ECO:0000313" key="2">
    <source>
        <dbReference type="EMBL" id="MPC64138.1"/>
    </source>
</evidence>
<dbReference type="EMBL" id="VSRR010021690">
    <property type="protein sequence ID" value="MPC64138.1"/>
    <property type="molecule type" value="Genomic_DNA"/>
</dbReference>
<keyword evidence="3" id="KW-1185">Reference proteome</keyword>
<evidence type="ECO:0000313" key="3">
    <source>
        <dbReference type="Proteomes" id="UP000324222"/>
    </source>
</evidence>
<name>A0A5B7H4S8_PORTR</name>
<accession>A0A5B7H4S8</accession>
<sequence>MQNLLLCCEGDCSLAEEAPSITRNLQKKPEKTKRFKDKMSVLSNRRKENGMVAARTGGRGMGEGEREGFLFSL</sequence>
<proteinExistence type="predicted"/>
<dbReference type="Proteomes" id="UP000324222">
    <property type="component" value="Unassembled WGS sequence"/>
</dbReference>
<evidence type="ECO:0000256" key="1">
    <source>
        <dbReference type="SAM" id="MobiDB-lite"/>
    </source>
</evidence>
<gene>
    <name evidence="2" type="ORF">E2C01_058251</name>
</gene>
<comment type="caution">
    <text evidence="2">The sequence shown here is derived from an EMBL/GenBank/DDBJ whole genome shotgun (WGS) entry which is preliminary data.</text>
</comment>
<feature type="compositionally biased region" description="Basic and acidic residues" evidence="1">
    <location>
        <begin position="62"/>
        <end position="73"/>
    </location>
</feature>
<protein>
    <submittedName>
        <fullName evidence="2">Uncharacterized protein</fullName>
    </submittedName>
</protein>
<dbReference type="AlphaFoldDB" id="A0A5B7H4S8"/>